<evidence type="ECO:0000313" key="2">
    <source>
        <dbReference type="EMBL" id="GAW94377.1"/>
    </source>
</evidence>
<dbReference type="AlphaFoldDB" id="A0A1Z5HYE4"/>
<dbReference type="Proteomes" id="UP000197032">
    <property type="component" value="Unassembled WGS sequence"/>
</dbReference>
<keyword evidence="3" id="KW-1185">Reference proteome</keyword>
<dbReference type="Pfam" id="PF20703">
    <property type="entry name" value="nSTAND1"/>
    <property type="match status" value="1"/>
</dbReference>
<gene>
    <name evidence="2" type="ORF">KKC1_34830</name>
</gene>
<dbReference type="PANTHER" id="PTHR34301:SF8">
    <property type="entry name" value="ATPASE DOMAIN-CONTAINING PROTEIN"/>
    <property type="match status" value="1"/>
</dbReference>
<name>A0A1Z5HYE4_9FIRM</name>
<dbReference type="SUPFAM" id="SSF52540">
    <property type="entry name" value="P-loop containing nucleoside triphosphate hydrolases"/>
    <property type="match status" value="1"/>
</dbReference>
<protein>
    <recommendedName>
        <fullName evidence="1">Novel STAND NTPase 1 domain-containing protein</fullName>
    </recommendedName>
</protein>
<dbReference type="InterPro" id="IPR027417">
    <property type="entry name" value="P-loop_NTPase"/>
</dbReference>
<sequence>MNDIYQKRLPILNSVFTPASPIEDQRIFAGRSEQINAIIELAYERGMQGVIYGERGVGKTSLANIVNLILSNAGLLTAKVSCDSTDNYTSLWKKVLSNLSIDYSVTEKYIGFTSSETTTNKKIPVSLFIEEETISPGNVVTALKLIYEQLNSSILIILDEFDRLGSDFNRLVFADTLKNIADNFPKIHILIVGVAETITELIGEHASIERNIKQIYLPSMSSEEIAEIISNGLKHLEMTMDEKVIKKIIEFSSGYPHYTHLLCLNSCKTALRNGSSHVSLSDFDNAIRISVKEIHESLRSSYQKATLATKPNIYKEVLWACALAETDEHGTFQAVDLEEPLSKILGRDVKVNHFTYHLGKFTSEERGEILTTVSVGNRTRYKFKNPLMKAFVKLNMYLFSPLTDLDKES</sequence>
<evidence type="ECO:0000259" key="1">
    <source>
        <dbReference type="Pfam" id="PF20703"/>
    </source>
</evidence>
<evidence type="ECO:0000313" key="3">
    <source>
        <dbReference type="Proteomes" id="UP000197032"/>
    </source>
</evidence>
<dbReference type="RefSeq" id="WP_088555324.1">
    <property type="nucleotide sequence ID" value="NZ_BDGJ01000215.1"/>
</dbReference>
<dbReference type="PANTHER" id="PTHR34301">
    <property type="entry name" value="DNA-BINDING PROTEIN-RELATED"/>
    <property type="match status" value="1"/>
</dbReference>
<accession>A0A1Z5HYE4</accession>
<dbReference type="OrthoDB" id="2267710at2"/>
<feature type="domain" description="Novel STAND NTPase 1" evidence="1">
    <location>
        <begin position="23"/>
        <end position="251"/>
    </location>
</feature>
<proteinExistence type="predicted"/>
<dbReference type="Gene3D" id="3.40.50.300">
    <property type="entry name" value="P-loop containing nucleotide triphosphate hydrolases"/>
    <property type="match status" value="1"/>
</dbReference>
<organism evidence="2 3">
    <name type="scientific">Calderihabitans maritimus</name>
    <dbReference type="NCBI Taxonomy" id="1246530"/>
    <lineage>
        <taxon>Bacteria</taxon>
        <taxon>Bacillati</taxon>
        <taxon>Bacillota</taxon>
        <taxon>Clostridia</taxon>
        <taxon>Neomoorellales</taxon>
        <taxon>Calderihabitantaceae</taxon>
        <taxon>Calderihabitans</taxon>
    </lineage>
</organism>
<comment type="caution">
    <text evidence="2">The sequence shown here is derived from an EMBL/GenBank/DDBJ whole genome shotgun (WGS) entry which is preliminary data.</text>
</comment>
<reference evidence="3" key="1">
    <citation type="journal article" date="2017" name="Appl. Environ. Microbiol.">
        <title>Genomic Analysis of Calderihabitans maritimus KKC1, a Thermophilic, Hydrogenogenic, Carboxydotrophic Bacterium Isolated from Marine Sediment.</title>
        <authorList>
            <person name="Omae K."/>
            <person name="Yoneda Y."/>
            <person name="Fukuyama Y."/>
            <person name="Yoshida T."/>
            <person name="Sako Y."/>
        </authorList>
    </citation>
    <scope>NUCLEOTIDE SEQUENCE [LARGE SCALE GENOMIC DNA]</scope>
    <source>
        <strain evidence="3">KKC1</strain>
    </source>
</reference>
<dbReference type="InterPro" id="IPR049052">
    <property type="entry name" value="nSTAND1"/>
</dbReference>
<dbReference type="EMBL" id="BDGJ01000215">
    <property type="protein sequence ID" value="GAW94377.1"/>
    <property type="molecule type" value="Genomic_DNA"/>
</dbReference>